<organism evidence="2 3">
    <name type="scientific">Candidatus Competibacter phosphatis</name>
    <dbReference type="NCBI Taxonomy" id="221280"/>
    <lineage>
        <taxon>Bacteria</taxon>
        <taxon>Pseudomonadati</taxon>
        <taxon>Pseudomonadota</taxon>
        <taxon>Gammaproteobacteria</taxon>
        <taxon>Candidatus Competibacteraceae</taxon>
        <taxon>Candidatus Competibacter</taxon>
    </lineage>
</organism>
<dbReference type="Proteomes" id="UP000760480">
    <property type="component" value="Unassembled WGS sequence"/>
</dbReference>
<comment type="caution">
    <text evidence="2">The sequence shown here is derived from an EMBL/GenBank/DDBJ whole genome shotgun (WGS) entry which is preliminary data.</text>
</comment>
<reference evidence="2 3" key="1">
    <citation type="submission" date="2019-03" db="EMBL/GenBank/DDBJ databases">
        <title>Metabolic reconstructions from genomes of highly enriched 'Candidatus Accumulibacter' and 'Candidatus Competibacter' bioreactor populations.</title>
        <authorList>
            <person name="Annavajhala M.K."/>
            <person name="Welles L."/>
            <person name="Abbas B."/>
            <person name="Sorokin D."/>
            <person name="Park H."/>
            <person name="Van Loosdrecht M."/>
            <person name="Chandran K."/>
        </authorList>
    </citation>
    <scope>NUCLEOTIDE SEQUENCE [LARGE SCALE GENOMIC DNA]</scope>
    <source>
        <strain evidence="2 3">SBR_G</strain>
    </source>
</reference>
<dbReference type="EMBL" id="SPMZ01000076">
    <property type="protein sequence ID" value="NMQ21097.1"/>
    <property type="molecule type" value="Genomic_DNA"/>
</dbReference>
<evidence type="ECO:0000313" key="2">
    <source>
        <dbReference type="EMBL" id="NMQ21097.1"/>
    </source>
</evidence>
<evidence type="ECO:0000313" key="3">
    <source>
        <dbReference type="Proteomes" id="UP000760480"/>
    </source>
</evidence>
<name>A0ABX1TNV5_9GAMM</name>
<dbReference type="InterPro" id="IPR036397">
    <property type="entry name" value="RNaseH_sf"/>
</dbReference>
<dbReference type="Pfam" id="PF13358">
    <property type="entry name" value="DDE_3"/>
    <property type="match status" value="1"/>
</dbReference>
<evidence type="ECO:0000259" key="1">
    <source>
        <dbReference type="Pfam" id="PF13358"/>
    </source>
</evidence>
<gene>
    <name evidence="2" type="ORF">E4P82_19000</name>
</gene>
<proteinExistence type="predicted"/>
<keyword evidence="3" id="KW-1185">Reference proteome</keyword>
<feature type="domain" description="Tc1-like transposase DDE" evidence="1">
    <location>
        <begin position="12"/>
        <end position="149"/>
    </location>
</feature>
<dbReference type="NCBIfam" id="NF033545">
    <property type="entry name" value="transpos_IS630"/>
    <property type="match status" value="1"/>
</dbReference>
<protein>
    <submittedName>
        <fullName evidence="2">IS630 family transposase</fullName>
    </submittedName>
</protein>
<dbReference type="Gene3D" id="3.30.420.10">
    <property type="entry name" value="Ribonuclease H-like superfamily/Ribonuclease H"/>
    <property type="match status" value="1"/>
</dbReference>
<sequence length="185" mass="21609">MTPEEVRGRRVRLMFQDEARFGRMVRMRRCWSPAPHRPSVSNGYEREFVYVYGAVSPIEGDMDWMISQKMNAEQMTLFLSQVSAAHPEDFIVMVLDGASSHKAKDLRRPDNIRFLALPPYAPELNPQEHLWDELREKEFPNRVFNDLATVIRQLQQGLPRLSADRERLRSLTAWPWIVSLILTAN</sequence>
<dbReference type="InterPro" id="IPR038717">
    <property type="entry name" value="Tc1-like_DDE_dom"/>
</dbReference>
<accession>A0ABX1TNV5</accession>
<dbReference type="InterPro" id="IPR047655">
    <property type="entry name" value="Transpos_IS630-like"/>
</dbReference>